<dbReference type="Proteomes" id="UP000269692">
    <property type="component" value="Unassembled WGS sequence"/>
</dbReference>
<name>A0A3L7A8X6_9HYPH</name>
<gene>
    <name evidence="1" type="ORF">D9R14_16205</name>
</gene>
<protein>
    <recommendedName>
        <fullName evidence="3">GcrA cell cycle regulator</fullName>
    </recommendedName>
</protein>
<keyword evidence="2" id="KW-1185">Reference proteome</keyword>
<comment type="caution">
    <text evidence="1">The sequence shown here is derived from an EMBL/GenBank/DDBJ whole genome shotgun (WGS) entry which is preliminary data.</text>
</comment>
<dbReference type="EMBL" id="RCTF01000014">
    <property type="protein sequence ID" value="RLP75832.1"/>
    <property type="molecule type" value="Genomic_DNA"/>
</dbReference>
<evidence type="ECO:0008006" key="3">
    <source>
        <dbReference type="Google" id="ProtNLM"/>
    </source>
</evidence>
<organism evidence="1 2">
    <name type="scientific">Xanthobacter tagetidis</name>
    <dbReference type="NCBI Taxonomy" id="60216"/>
    <lineage>
        <taxon>Bacteria</taxon>
        <taxon>Pseudomonadati</taxon>
        <taxon>Pseudomonadota</taxon>
        <taxon>Alphaproteobacteria</taxon>
        <taxon>Hyphomicrobiales</taxon>
        <taxon>Xanthobacteraceae</taxon>
        <taxon>Xanthobacter</taxon>
    </lineage>
</organism>
<evidence type="ECO:0000313" key="2">
    <source>
        <dbReference type="Proteomes" id="UP000269692"/>
    </source>
</evidence>
<dbReference type="AlphaFoldDB" id="A0A3L7A8X6"/>
<proteinExistence type="predicted"/>
<accession>A0A3L7A8X6</accession>
<reference evidence="1 2" key="1">
    <citation type="submission" date="2018-10" db="EMBL/GenBank/DDBJ databases">
        <title>Xanthobacter tagetidis genome sequencing and assembly.</title>
        <authorList>
            <person name="Maclea K.S."/>
            <person name="Goen A.E."/>
            <person name="Fatima S.A."/>
        </authorList>
    </citation>
    <scope>NUCLEOTIDE SEQUENCE [LARGE SCALE GENOMIC DNA]</scope>
    <source>
        <strain evidence="1 2">ATCC 700314</strain>
    </source>
</reference>
<dbReference type="Pfam" id="PF07750">
    <property type="entry name" value="GcrA"/>
    <property type="match status" value="1"/>
</dbReference>
<evidence type="ECO:0000313" key="1">
    <source>
        <dbReference type="EMBL" id="RLP75832.1"/>
    </source>
</evidence>
<dbReference type="RefSeq" id="WP_121624390.1">
    <property type="nucleotide sequence ID" value="NZ_JACIIW010000003.1"/>
</dbReference>
<dbReference type="InterPro" id="IPR011681">
    <property type="entry name" value="GcrA"/>
</dbReference>
<sequence>MSAATKTVAAGAWVQMAEAAMREAPAEAPHRRLLIDCERYHCRWPVDGAGADLMACGDAVQPGSSYCPRHHARAYAPPPWKTASVGGIIRRADGAAVN</sequence>
<dbReference type="OrthoDB" id="8252039at2"/>